<keyword evidence="1" id="KW-0472">Membrane</keyword>
<evidence type="ECO:0000313" key="2">
    <source>
        <dbReference type="EMBL" id="BBO83507.1"/>
    </source>
</evidence>
<dbReference type="AlphaFoldDB" id="A0A5K7ZTG3"/>
<gene>
    <name evidence="2" type="ORF">DSCO28_40730</name>
</gene>
<accession>A0A5K7ZTG3</accession>
<proteinExistence type="predicted"/>
<organism evidence="2 3">
    <name type="scientific">Desulfosarcina ovata subsp. sediminis</name>
    <dbReference type="NCBI Taxonomy" id="885957"/>
    <lineage>
        <taxon>Bacteria</taxon>
        <taxon>Pseudomonadati</taxon>
        <taxon>Thermodesulfobacteriota</taxon>
        <taxon>Desulfobacteria</taxon>
        <taxon>Desulfobacterales</taxon>
        <taxon>Desulfosarcinaceae</taxon>
        <taxon>Desulfosarcina</taxon>
    </lineage>
</organism>
<reference evidence="2 3" key="1">
    <citation type="submission" date="2019-11" db="EMBL/GenBank/DDBJ databases">
        <title>Comparative genomics of hydrocarbon-degrading Desulfosarcina strains.</title>
        <authorList>
            <person name="Watanabe M."/>
            <person name="Kojima H."/>
            <person name="Fukui M."/>
        </authorList>
    </citation>
    <scope>NUCLEOTIDE SEQUENCE [LARGE SCALE GENOMIC DNA]</scope>
    <source>
        <strain evidence="2 3">28bB2T</strain>
    </source>
</reference>
<dbReference type="RefSeq" id="WP_155323696.1">
    <property type="nucleotide sequence ID" value="NZ_AP021876.1"/>
</dbReference>
<keyword evidence="1" id="KW-1133">Transmembrane helix</keyword>
<evidence type="ECO:0000313" key="3">
    <source>
        <dbReference type="Proteomes" id="UP000425960"/>
    </source>
</evidence>
<keyword evidence="1" id="KW-0812">Transmembrane</keyword>
<dbReference type="EMBL" id="AP021876">
    <property type="protein sequence ID" value="BBO83507.1"/>
    <property type="molecule type" value="Genomic_DNA"/>
</dbReference>
<feature type="transmembrane region" description="Helical" evidence="1">
    <location>
        <begin position="173"/>
        <end position="192"/>
    </location>
</feature>
<dbReference type="Proteomes" id="UP000425960">
    <property type="component" value="Chromosome"/>
</dbReference>
<evidence type="ECO:0000256" key="1">
    <source>
        <dbReference type="SAM" id="Phobius"/>
    </source>
</evidence>
<evidence type="ECO:0008006" key="4">
    <source>
        <dbReference type="Google" id="ProtNLM"/>
    </source>
</evidence>
<sequence length="198" mass="20721">MKRSITVLMFVFLAGLILAPLASAHKVTIFAWAEGDTVYTESKFSGGKRVIDGKVEVFDPAGTLLLDGQTNDKGEFSFKAPRISDLKIVLTAGMGHQSSWTLSAAELGGESAAPVPPAPAAETPDVSAPPAVASGLTAEEIEAIVARQLEQKIHPLTRMVAAAQDKGPSVSDVIGGIGYIIGLVGLGAYMRYRKDGRA</sequence>
<dbReference type="KEGG" id="dov:DSCO28_40730"/>
<protein>
    <recommendedName>
        <fullName evidence="4">Nickel transport protein</fullName>
    </recommendedName>
</protein>
<name>A0A5K7ZTG3_9BACT</name>